<name>A0A316TTG7_9BACT</name>
<dbReference type="RefSeq" id="WP_109644486.1">
    <property type="nucleotide sequence ID" value="NZ_QGGB01000002.1"/>
</dbReference>
<proteinExistence type="predicted"/>
<dbReference type="InterPro" id="IPR036691">
    <property type="entry name" value="Endo/exonu/phosph_ase_sf"/>
</dbReference>
<dbReference type="Gene3D" id="3.60.10.10">
    <property type="entry name" value="Endonuclease/exonuclease/phosphatase"/>
    <property type="match status" value="1"/>
</dbReference>
<dbReference type="PROSITE" id="PS51257">
    <property type="entry name" value="PROKAR_LIPOPROTEIN"/>
    <property type="match status" value="1"/>
</dbReference>
<sequence length="423" mass="46646">MQLRTNTPSSSSTHYFIVLILFTGLFISSCGGSQEVNGPDDPDPNGEPDVFNVGGEVFSSPGTITMRLEWGDNYTNSKEIDITGDGGYSFAVEIEENEPYRIVGVSAPSGWLCRGKLPESTINALAEIETNIYCGSSVSEQGIRLATWNLEWYDSGNSEQKKEAVGSLIDSWNFDVIILAEILNAASVEDLINNYFDEPDLWDFRITESGCSLKKATVWRTDKVTFVSGYNLDASTSNGIIDEEGDVWRDCIGRRPYVATFTVNESDVQFTTASLHFKAGSDGSDCLVRQSQVNTFLEWVEWAGLDEENFAAIGDFNDEIPGSGICSTIDTLSGMEALYPGFVFATAQPSYDYSHMMGNGLVTFDTRNFQSSIDHIWMTGSLFGLLLPEADTYGNYANTVQANMVFSEWEEPDHNPPFVIIGK</sequence>
<gene>
    <name evidence="1" type="ORF">DDZ15_02490</name>
</gene>
<reference evidence="1 2" key="1">
    <citation type="submission" date="2018-05" db="EMBL/GenBank/DDBJ databases">
        <title>Rhodohalobacter halophilus gen. nov., sp. nov., a moderately halophilic member of the family Balneolaceae.</title>
        <authorList>
            <person name="Liu Z.-W."/>
        </authorList>
    </citation>
    <scope>NUCLEOTIDE SEQUENCE [LARGE SCALE GENOMIC DNA]</scope>
    <source>
        <strain evidence="1 2">8A47</strain>
    </source>
</reference>
<dbReference type="EMBL" id="QGGB01000002">
    <property type="protein sequence ID" value="PWN07897.1"/>
    <property type="molecule type" value="Genomic_DNA"/>
</dbReference>
<keyword evidence="2" id="KW-1185">Reference proteome</keyword>
<evidence type="ECO:0000313" key="1">
    <source>
        <dbReference type="EMBL" id="PWN07897.1"/>
    </source>
</evidence>
<dbReference type="OrthoDB" id="5500612at2"/>
<protein>
    <recommendedName>
        <fullName evidence="3">Endonuclease/exonuclease/phosphatase domain-containing protein</fullName>
    </recommendedName>
</protein>
<dbReference type="AlphaFoldDB" id="A0A316TTG7"/>
<dbReference type="Proteomes" id="UP000245533">
    <property type="component" value="Unassembled WGS sequence"/>
</dbReference>
<evidence type="ECO:0008006" key="3">
    <source>
        <dbReference type="Google" id="ProtNLM"/>
    </source>
</evidence>
<accession>A0A316TTG7</accession>
<dbReference type="SUPFAM" id="SSF56219">
    <property type="entry name" value="DNase I-like"/>
    <property type="match status" value="1"/>
</dbReference>
<organism evidence="1 2">
    <name type="scientific">Rhodohalobacter mucosus</name>
    <dbReference type="NCBI Taxonomy" id="2079485"/>
    <lineage>
        <taxon>Bacteria</taxon>
        <taxon>Pseudomonadati</taxon>
        <taxon>Balneolota</taxon>
        <taxon>Balneolia</taxon>
        <taxon>Balneolales</taxon>
        <taxon>Balneolaceae</taxon>
        <taxon>Rhodohalobacter</taxon>
    </lineage>
</organism>
<evidence type="ECO:0000313" key="2">
    <source>
        <dbReference type="Proteomes" id="UP000245533"/>
    </source>
</evidence>
<comment type="caution">
    <text evidence="1">The sequence shown here is derived from an EMBL/GenBank/DDBJ whole genome shotgun (WGS) entry which is preliminary data.</text>
</comment>